<dbReference type="GO" id="GO:0008360">
    <property type="term" value="P:regulation of cell shape"/>
    <property type="evidence" value="ECO:0007669"/>
    <property type="project" value="TreeGrafter"/>
</dbReference>
<dbReference type="PANTHER" id="PTHR16266">
    <property type="entry name" value="WD REPEAT DOMAIN 9"/>
    <property type="match status" value="1"/>
</dbReference>
<proteinExistence type="predicted"/>
<name>A0A1D1ZKE2_9ARAE</name>
<keyword evidence="1" id="KW-0103">Bromodomain</keyword>
<gene>
    <name evidence="4" type="primary">BDF2_0</name>
    <name evidence="4" type="ORF">g.39951</name>
</gene>
<protein>
    <submittedName>
        <fullName evidence="4">Bromodomain-containing factor 2</fullName>
    </submittedName>
</protein>
<dbReference type="InterPro" id="IPR052060">
    <property type="entry name" value="Bromo_WD_repeat"/>
</dbReference>
<dbReference type="EMBL" id="GDJX01000476">
    <property type="protein sequence ID" value="JAT67460.1"/>
    <property type="molecule type" value="Transcribed_RNA"/>
</dbReference>
<evidence type="ECO:0000259" key="2">
    <source>
        <dbReference type="Pfam" id="PF00439"/>
    </source>
</evidence>
<dbReference type="GO" id="GO:0005634">
    <property type="term" value="C:nucleus"/>
    <property type="evidence" value="ECO:0007669"/>
    <property type="project" value="TreeGrafter"/>
</dbReference>
<evidence type="ECO:0000313" key="4">
    <source>
        <dbReference type="EMBL" id="JAT67460.1"/>
    </source>
</evidence>
<dbReference type="InterPro" id="IPR001487">
    <property type="entry name" value="Bromodomain"/>
</dbReference>
<reference evidence="4" key="1">
    <citation type="submission" date="2015-07" db="EMBL/GenBank/DDBJ databases">
        <title>Transcriptome Assembly of Anthurium amnicola.</title>
        <authorList>
            <person name="Suzuki J."/>
        </authorList>
    </citation>
    <scope>NUCLEOTIDE SEQUENCE</scope>
</reference>
<evidence type="ECO:0000256" key="1">
    <source>
        <dbReference type="ARBA" id="ARBA00023117"/>
    </source>
</evidence>
<feature type="domain" description="Bromo" evidence="2">
    <location>
        <begin position="98"/>
        <end position="143"/>
    </location>
</feature>
<dbReference type="Gene3D" id="1.20.920.10">
    <property type="entry name" value="Bromodomain-like"/>
    <property type="match status" value="1"/>
</dbReference>
<dbReference type="Pfam" id="PF25313">
    <property type="entry name" value="BRWD_AD"/>
    <property type="match status" value="1"/>
</dbReference>
<dbReference type="InterPro" id="IPR036427">
    <property type="entry name" value="Bromodomain-like_sf"/>
</dbReference>
<feature type="non-terminal residue" evidence="4">
    <location>
        <position position="1"/>
    </location>
</feature>
<dbReference type="SUPFAM" id="SSF47370">
    <property type="entry name" value="Bromodomain"/>
    <property type="match status" value="1"/>
</dbReference>
<dbReference type="InterPro" id="IPR057451">
    <property type="entry name" value="BRWD/PHIP_AD"/>
</dbReference>
<dbReference type="AlphaFoldDB" id="A0A1D1ZKE2"/>
<organism evidence="4">
    <name type="scientific">Anthurium amnicola</name>
    <dbReference type="NCBI Taxonomy" id="1678845"/>
    <lineage>
        <taxon>Eukaryota</taxon>
        <taxon>Viridiplantae</taxon>
        <taxon>Streptophyta</taxon>
        <taxon>Embryophyta</taxon>
        <taxon>Tracheophyta</taxon>
        <taxon>Spermatophyta</taxon>
        <taxon>Magnoliopsida</taxon>
        <taxon>Liliopsida</taxon>
        <taxon>Araceae</taxon>
        <taxon>Pothoideae</taxon>
        <taxon>Potheae</taxon>
        <taxon>Anthurium</taxon>
    </lineage>
</organism>
<dbReference type="GO" id="GO:0006357">
    <property type="term" value="P:regulation of transcription by RNA polymerase II"/>
    <property type="evidence" value="ECO:0007669"/>
    <property type="project" value="TreeGrafter"/>
</dbReference>
<dbReference type="GO" id="GO:0007010">
    <property type="term" value="P:cytoskeleton organization"/>
    <property type="evidence" value="ECO:0007669"/>
    <property type="project" value="TreeGrafter"/>
</dbReference>
<dbReference type="PANTHER" id="PTHR16266:SF17">
    <property type="entry name" value="BRWD3"/>
    <property type="match status" value="1"/>
</dbReference>
<dbReference type="Pfam" id="PF00439">
    <property type="entry name" value="Bromodomain"/>
    <property type="match status" value="1"/>
</dbReference>
<evidence type="ECO:0000259" key="3">
    <source>
        <dbReference type="Pfam" id="PF25313"/>
    </source>
</evidence>
<feature type="domain" description="BRWD/PHIP ancillary-like" evidence="3">
    <location>
        <begin position="9"/>
        <end position="56"/>
    </location>
</feature>
<accession>A0A1D1ZKE2</accession>
<sequence>RNEDGEGGSWWEGRIVGVKAKSPEFLDSPWERYAVQYKNDTSQLHHSPWELHDCDSQWEHPHIDETSRDMLLSSLDKLEQFSLRNRDLIERLNEVALKPEFINRFPVPLSPEMIESRLENNYYRNLDAVKHDVSVMVTNATSHWGKKKELSLKIRRLSDSLTDILSSL</sequence>